<dbReference type="Gene3D" id="3.40.50.1400">
    <property type="match status" value="2"/>
</dbReference>
<dbReference type="GO" id="GO:0046872">
    <property type="term" value="F:metal ion binding"/>
    <property type="evidence" value="ECO:0007669"/>
    <property type="project" value="UniProtKB-KW"/>
</dbReference>
<dbReference type="CDD" id="cd03416">
    <property type="entry name" value="CbiX_SirB_N"/>
    <property type="match status" value="1"/>
</dbReference>
<dbReference type="RefSeq" id="WP_116495714.1">
    <property type="nucleotide sequence ID" value="NZ_QENZ01000003.1"/>
</dbReference>
<evidence type="ECO:0000313" key="4">
    <source>
        <dbReference type="EMBL" id="PVX52164.1"/>
    </source>
</evidence>
<dbReference type="SUPFAM" id="SSF53800">
    <property type="entry name" value="Chelatase"/>
    <property type="match status" value="1"/>
</dbReference>
<feature type="compositionally biased region" description="Basic residues" evidence="3">
    <location>
        <begin position="270"/>
        <end position="292"/>
    </location>
</feature>
<dbReference type="GO" id="GO:0016829">
    <property type="term" value="F:lyase activity"/>
    <property type="evidence" value="ECO:0007669"/>
    <property type="project" value="UniProtKB-KW"/>
</dbReference>
<organism evidence="4 5">
    <name type="scientific">Balneicella halophila</name>
    <dbReference type="NCBI Taxonomy" id="1537566"/>
    <lineage>
        <taxon>Bacteria</taxon>
        <taxon>Pseudomonadati</taxon>
        <taxon>Bacteroidota</taxon>
        <taxon>Bacteroidia</taxon>
        <taxon>Bacteroidales</taxon>
        <taxon>Balneicellaceae</taxon>
        <taxon>Balneicella</taxon>
    </lineage>
</organism>
<dbReference type="InterPro" id="IPR050963">
    <property type="entry name" value="Sirohydro_Cobaltochel/CbiX"/>
</dbReference>
<dbReference type="InterPro" id="IPR002762">
    <property type="entry name" value="CbiX-like"/>
</dbReference>
<protein>
    <submittedName>
        <fullName evidence="4">Sirohydrochlorin cobaltochelatase</fullName>
    </submittedName>
</protein>
<dbReference type="CDD" id="cd03414">
    <property type="entry name" value="CbiX_SirB_C"/>
    <property type="match status" value="1"/>
</dbReference>
<feature type="compositionally biased region" description="Basic and acidic residues" evidence="3">
    <location>
        <begin position="293"/>
        <end position="305"/>
    </location>
</feature>
<dbReference type="PANTHER" id="PTHR33542">
    <property type="entry name" value="SIROHYDROCHLORIN FERROCHELATASE, CHLOROPLASTIC"/>
    <property type="match status" value="1"/>
</dbReference>
<evidence type="ECO:0000256" key="3">
    <source>
        <dbReference type="SAM" id="MobiDB-lite"/>
    </source>
</evidence>
<keyword evidence="5" id="KW-1185">Reference proteome</keyword>
<evidence type="ECO:0000256" key="2">
    <source>
        <dbReference type="ARBA" id="ARBA00023239"/>
    </source>
</evidence>
<gene>
    <name evidence="4" type="ORF">C7377_0465</name>
</gene>
<dbReference type="EMBL" id="QENZ01000003">
    <property type="protein sequence ID" value="PVX52164.1"/>
    <property type="molecule type" value="Genomic_DNA"/>
</dbReference>
<dbReference type="OrthoDB" id="9797895at2"/>
<reference evidence="4 5" key="1">
    <citation type="submission" date="2018-05" db="EMBL/GenBank/DDBJ databases">
        <title>Genomic Encyclopedia of Type Strains, Phase IV (KMG-IV): sequencing the most valuable type-strain genomes for metagenomic binning, comparative biology and taxonomic classification.</title>
        <authorList>
            <person name="Goeker M."/>
        </authorList>
    </citation>
    <scope>NUCLEOTIDE SEQUENCE [LARGE SCALE GENOMIC DNA]</scope>
    <source>
        <strain evidence="4 5">DSM 28579</strain>
    </source>
</reference>
<dbReference type="PANTHER" id="PTHR33542:SF3">
    <property type="entry name" value="SIROHYDROCHLORIN FERROCHELATASE, CHLOROPLASTIC"/>
    <property type="match status" value="1"/>
</dbReference>
<sequence length="305" mass="34768">MEKKGIMLCGHGTRLKTGVEAFNQFAEEFQNQIDGYETTSAFMEFAQPDFEAGVKKLADKGIKEIIALPLFLFTGVHTEKDIPCMLYQLGKKYDVSIKLGNYMGVCEEMVTVCENLIREAAPEEFINDIGSTTLVIAGVGSSRVKANADLASITRYVQERFRFPSATVGYLSRMTFPPIQEVIDDVCLLPYKNIIVLPYFFFDGIYMRRAKVAMERGQQSHPEKNFVFTDLLASENTLFELLKKRLNEVISGKVDAIQDIPKEELENYHGHHHHHGHGHHHDHSHHHHHGHDNHHSEECNHKKDN</sequence>
<proteinExistence type="predicted"/>
<dbReference type="Proteomes" id="UP000251835">
    <property type="component" value="Unassembled WGS sequence"/>
</dbReference>
<evidence type="ECO:0000256" key="1">
    <source>
        <dbReference type="ARBA" id="ARBA00022723"/>
    </source>
</evidence>
<keyword evidence="1" id="KW-0479">Metal-binding</keyword>
<keyword evidence="2" id="KW-0456">Lyase</keyword>
<dbReference type="AlphaFoldDB" id="A0A7L4UT04"/>
<accession>A0A7L4UT04</accession>
<name>A0A7L4UT04_BALHA</name>
<feature type="region of interest" description="Disordered" evidence="3">
    <location>
        <begin position="268"/>
        <end position="305"/>
    </location>
</feature>
<dbReference type="Pfam" id="PF01903">
    <property type="entry name" value="CbiX"/>
    <property type="match status" value="2"/>
</dbReference>
<evidence type="ECO:0000313" key="5">
    <source>
        <dbReference type="Proteomes" id="UP000251835"/>
    </source>
</evidence>
<comment type="caution">
    <text evidence="4">The sequence shown here is derived from an EMBL/GenBank/DDBJ whole genome shotgun (WGS) entry which is preliminary data.</text>
</comment>